<evidence type="ECO:0000313" key="1">
    <source>
        <dbReference type="EMBL" id="OEV14532.1"/>
    </source>
</evidence>
<dbReference type="Proteomes" id="UP000175971">
    <property type="component" value="Unassembled WGS sequence"/>
</dbReference>
<reference evidence="1 2" key="1">
    <citation type="journal article" date="2016" name="Front. Microbiol.">
        <title>Comparative Genomics Analysis of Streptomyces Species Reveals Their Adaptation to the Marine Environment and Their Diversity at the Genomic Level.</title>
        <authorList>
            <person name="Tian X."/>
            <person name="Zhang Z."/>
            <person name="Yang T."/>
            <person name="Chen M."/>
            <person name="Li J."/>
            <person name="Chen F."/>
            <person name="Yang J."/>
            <person name="Li W."/>
            <person name="Zhang B."/>
            <person name="Zhang Z."/>
            <person name="Wu J."/>
            <person name="Zhang C."/>
            <person name="Long L."/>
            <person name="Xiao J."/>
        </authorList>
    </citation>
    <scope>NUCLEOTIDE SEQUENCE [LARGE SCALE GENOMIC DNA]</scope>
    <source>
        <strain evidence="1 2">SCSIO M10372</strain>
    </source>
</reference>
<protein>
    <submittedName>
        <fullName evidence="1">Uncharacterized protein</fullName>
    </submittedName>
</protein>
<keyword evidence="2" id="KW-1185">Reference proteome</keyword>
<dbReference type="OrthoDB" id="3690694at2"/>
<dbReference type="EMBL" id="LJGZ01000114">
    <property type="protein sequence ID" value="OEV14532.1"/>
    <property type="molecule type" value="Genomic_DNA"/>
</dbReference>
<proteinExistence type="predicted"/>
<dbReference type="PATRIC" id="fig|518642.7.peg.8359"/>
<evidence type="ECO:0000313" key="2">
    <source>
        <dbReference type="Proteomes" id="UP000175971"/>
    </source>
</evidence>
<dbReference type="RefSeq" id="WP_070205225.1">
    <property type="nucleotide sequence ID" value="NZ_LJGZ01000114.1"/>
</dbReference>
<accession>A0A1E7LE83</accession>
<dbReference type="AlphaFoldDB" id="A0A1E7LE83"/>
<name>A0A1E7LE83_9ACTN</name>
<sequence>MATSRPTKATAGSRAGQANRADRALAYLESAKNLTGSACALGGLALTFTGLAGAYWPVVVAGLYGAGALIAPPTRPPAPRFPDPTSRLDGLRKDFTTLREYLTQVDLPPAATERLDSLRELLDGLLTPGWVSEALAQDPEGIHVLARAVHRDLPESVDTYVRTRWWTRMAPGGQDPEEQLMRQLALLHGEVEELVAGLREAEEIRQQTHTRYLEDRGAENTYGTGTVPGT</sequence>
<gene>
    <name evidence="1" type="ORF">AN221_42440</name>
</gene>
<comment type="caution">
    <text evidence="1">The sequence shown here is derived from an EMBL/GenBank/DDBJ whole genome shotgun (WGS) entry which is preliminary data.</text>
</comment>
<organism evidence="1 2">
    <name type="scientific">Streptomyces nanshensis</name>
    <dbReference type="NCBI Taxonomy" id="518642"/>
    <lineage>
        <taxon>Bacteria</taxon>
        <taxon>Bacillati</taxon>
        <taxon>Actinomycetota</taxon>
        <taxon>Actinomycetes</taxon>
        <taxon>Kitasatosporales</taxon>
        <taxon>Streptomycetaceae</taxon>
        <taxon>Streptomyces</taxon>
    </lineage>
</organism>